<name>A0A2C9D3V5_9HYPH</name>
<keyword evidence="2" id="KW-1185">Reference proteome</keyword>
<accession>A0A2C9D3V5</accession>
<evidence type="ECO:0000313" key="2">
    <source>
        <dbReference type="Proteomes" id="UP000223606"/>
    </source>
</evidence>
<dbReference type="KEGG" id="hdi:HDIA_1441"/>
<proteinExistence type="predicted"/>
<dbReference type="OrthoDB" id="8433260at2"/>
<dbReference type="AlphaFoldDB" id="A0A2C9D3V5"/>
<evidence type="ECO:0000313" key="1">
    <source>
        <dbReference type="EMBL" id="SON54982.1"/>
    </source>
</evidence>
<organism evidence="1 2">
    <name type="scientific">Hartmannibacter diazotrophicus</name>
    <dbReference type="NCBI Taxonomy" id="1482074"/>
    <lineage>
        <taxon>Bacteria</taxon>
        <taxon>Pseudomonadati</taxon>
        <taxon>Pseudomonadota</taxon>
        <taxon>Alphaproteobacteria</taxon>
        <taxon>Hyphomicrobiales</taxon>
        <taxon>Pleomorphomonadaceae</taxon>
        <taxon>Hartmannibacter</taxon>
    </lineage>
</organism>
<sequence>MREKLIGYLKGLTPGAQQMLLRALEDRSDPAEIDTQTKLILDAAREVVRSGVDSMTPEGRLATLRELFFQPVAAFIVEEDVVNRQHGRFFATSIAGIWGYLIRDVIPDLLPPWVDSEASLLFLPELERKRQLQSMRDEALTRLATKVEDIRAKPKGHFRLVGLLGGEFALADCDDLILLHSRLAQIVLMQRELPEKIAIGEPSEAAAMRTAERHLMMHPEDVTWLASAILRRSVAPASLVRIAVGIAGSDDAADIRASRAARFMDVYLHEVECVVWRFREALHRHRDFSLVEAELFRFHQMVRAILIAVDFDGDREWRKRLGDLRNDMSEIIRPAIETTVALIRRAIHIEGNNLSVDHSIDRQDARWAVQLLVQARNCRESLAINEVAARTFQATEHAIEVLSERVLEQVRKLVGPAQDEAIASAELMVDLSELVFGPAYASVRRKAFDRVVSRTLPFSDVI</sequence>
<protein>
    <submittedName>
        <fullName evidence="1">Uncharacterized protein</fullName>
    </submittedName>
</protein>
<dbReference type="Proteomes" id="UP000223606">
    <property type="component" value="Chromosome 1"/>
</dbReference>
<dbReference type="RefSeq" id="WP_099555556.1">
    <property type="nucleotide sequence ID" value="NZ_LT960614.1"/>
</dbReference>
<gene>
    <name evidence="1" type="ORF">HDIA_1441</name>
</gene>
<dbReference type="EMBL" id="LT960614">
    <property type="protein sequence ID" value="SON54982.1"/>
    <property type="molecule type" value="Genomic_DNA"/>
</dbReference>
<reference evidence="2" key="1">
    <citation type="submission" date="2017-09" db="EMBL/GenBank/DDBJ databases">
        <title>Genome sequence of Nannocystis excedens DSM 71.</title>
        <authorList>
            <person name="Blom J."/>
        </authorList>
    </citation>
    <scope>NUCLEOTIDE SEQUENCE [LARGE SCALE GENOMIC DNA]</scope>
    <source>
        <strain evidence="2">type strain: E19</strain>
    </source>
</reference>